<dbReference type="Proteomes" id="UP000240357">
    <property type="component" value="Unassembled WGS sequence"/>
</dbReference>
<dbReference type="InterPro" id="IPR024047">
    <property type="entry name" value="MM3350-like_sf"/>
</dbReference>
<gene>
    <name evidence="1" type="ORF">AHMF7605_19140</name>
</gene>
<evidence type="ECO:0000313" key="2">
    <source>
        <dbReference type="Proteomes" id="UP000240357"/>
    </source>
</evidence>
<evidence type="ECO:0000313" key="1">
    <source>
        <dbReference type="EMBL" id="PSR55470.1"/>
    </source>
</evidence>
<protein>
    <submittedName>
        <fullName evidence="1">Uncharacterized protein</fullName>
    </submittedName>
</protein>
<organism evidence="1 2">
    <name type="scientific">Adhaeribacter arboris</name>
    <dbReference type="NCBI Taxonomy" id="2072846"/>
    <lineage>
        <taxon>Bacteria</taxon>
        <taxon>Pseudomonadati</taxon>
        <taxon>Bacteroidota</taxon>
        <taxon>Cytophagia</taxon>
        <taxon>Cytophagales</taxon>
        <taxon>Hymenobacteraceae</taxon>
        <taxon>Adhaeribacter</taxon>
    </lineage>
</organism>
<dbReference type="RefSeq" id="WP_106931649.1">
    <property type="nucleotide sequence ID" value="NZ_PYFT01000001.1"/>
</dbReference>
<dbReference type="AlphaFoldDB" id="A0A2T2YIZ4"/>
<sequence>MDKLVSVGKGWRCGEIITQRTMAAHFKKHLAQLEKEQSATGQSAFHLYVKAAEMFLHILVKGSATFKTLDTFLRAIWLECGGHLSECTQQNAKISFTKRLEQVLTPKMKLEHDYDFGSTTTVSIQVMGAYQLIMPEKIVLLSRNELLPIMCSSCNKQAATSICIIHIEEGEGFYCEDCAAAHAEECEDFADYANMPVVNSPVMGVCGYVGGTIDTERDGVYRAR</sequence>
<name>A0A2T2YIZ4_9BACT</name>
<dbReference type="EMBL" id="PYFT01000001">
    <property type="protein sequence ID" value="PSR55470.1"/>
    <property type="molecule type" value="Genomic_DNA"/>
</dbReference>
<comment type="caution">
    <text evidence="1">The sequence shown here is derived from an EMBL/GenBank/DDBJ whole genome shotgun (WGS) entry which is preliminary data.</text>
</comment>
<accession>A0A2T2YIZ4</accession>
<reference evidence="1 2" key="1">
    <citation type="submission" date="2018-03" db="EMBL/GenBank/DDBJ databases">
        <title>Adhaeribacter sp. HMF7605 Genome sequencing and assembly.</title>
        <authorList>
            <person name="Kang H."/>
            <person name="Kang J."/>
            <person name="Cha I."/>
            <person name="Kim H."/>
            <person name="Joh K."/>
        </authorList>
    </citation>
    <scope>NUCLEOTIDE SEQUENCE [LARGE SCALE GENOMIC DNA]</scope>
    <source>
        <strain evidence="1 2">HMF7605</strain>
    </source>
</reference>
<dbReference type="OrthoDB" id="9814022at2"/>
<proteinExistence type="predicted"/>
<keyword evidence="2" id="KW-1185">Reference proteome</keyword>
<dbReference type="SUPFAM" id="SSF159941">
    <property type="entry name" value="MM3350-like"/>
    <property type="match status" value="1"/>
</dbReference>